<evidence type="ECO:0000256" key="7">
    <source>
        <dbReference type="SAM" id="Phobius"/>
    </source>
</evidence>
<feature type="transmembrane region" description="Helical" evidence="7">
    <location>
        <begin position="149"/>
        <end position="170"/>
    </location>
</feature>
<dbReference type="Pfam" id="PF02653">
    <property type="entry name" value="BPD_transp_2"/>
    <property type="match status" value="1"/>
</dbReference>
<keyword evidence="3 7" id="KW-0812">Transmembrane</keyword>
<dbReference type="EMBL" id="JBHTEF010000001">
    <property type="protein sequence ID" value="MFC7581410.1"/>
    <property type="molecule type" value="Genomic_DNA"/>
</dbReference>
<feature type="transmembrane region" description="Helical" evidence="7">
    <location>
        <begin position="41"/>
        <end position="62"/>
    </location>
</feature>
<protein>
    <submittedName>
        <fullName evidence="8">ABC transporter permease</fullName>
    </submittedName>
</protein>
<keyword evidence="9" id="KW-1185">Reference proteome</keyword>
<reference evidence="9" key="1">
    <citation type="journal article" date="2019" name="Int. J. Syst. Evol. Microbiol.">
        <title>The Global Catalogue of Microorganisms (GCM) 10K type strain sequencing project: providing services to taxonomists for standard genome sequencing and annotation.</title>
        <authorList>
            <consortium name="The Broad Institute Genomics Platform"/>
            <consortium name="The Broad Institute Genome Sequencing Center for Infectious Disease"/>
            <person name="Wu L."/>
            <person name="Ma J."/>
        </authorList>
    </citation>
    <scope>NUCLEOTIDE SEQUENCE [LARGE SCALE GENOMIC DNA]</scope>
    <source>
        <strain evidence="9">CCUG 56698</strain>
    </source>
</reference>
<dbReference type="Proteomes" id="UP001596527">
    <property type="component" value="Unassembled WGS sequence"/>
</dbReference>
<accession>A0ABW2SMR0</accession>
<evidence type="ECO:0000256" key="6">
    <source>
        <dbReference type="SAM" id="MobiDB-lite"/>
    </source>
</evidence>
<evidence type="ECO:0000256" key="5">
    <source>
        <dbReference type="ARBA" id="ARBA00023136"/>
    </source>
</evidence>
<keyword evidence="5 7" id="KW-0472">Membrane</keyword>
<name>A0ABW2SMR0_9ACTO</name>
<feature type="transmembrane region" description="Helical" evidence="7">
    <location>
        <begin position="190"/>
        <end position="212"/>
    </location>
</feature>
<proteinExistence type="predicted"/>
<dbReference type="PANTHER" id="PTHR32196:SF72">
    <property type="entry name" value="RIBOSE IMPORT PERMEASE PROTEIN RBSC"/>
    <property type="match status" value="1"/>
</dbReference>
<feature type="transmembrane region" description="Helical" evidence="7">
    <location>
        <begin position="323"/>
        <end position="340"/>
    </location>
</feature>
<evidence type="ECO:0000256" key="2">
    <source>
        <dbReference type="ARBA" id="ARBA00022475"/>
    </source>
</evidence>
<evidence type="ECO:0000313" key="8">
    <source>
        <dbReference type="EMBL" id="MFC7581410.1"/>
    </source>
</evidence>
<feature type="transmembrane region" description="Helical" evidence="7">
    <location>
        <begin position="242"/>
        <end position="263"/>
    </location>
</feature>
<comment type="caution">
    <text evidence="8">The sequence shown here is derived from an EMBL/GenBank/DDBJ whole genome shotgun (WGS) entry which is preliminary data.</text>
</comment>
<sequence length="347" mass="35248">MSADIAPTGRAGQPSSGGAPSPDRSGSASRVRASALARNPILISAVIAVLLLSVGQVVSPGFGAPGQVISMLRVASFLGFIAVGQTIVILSGGDGIDLSVGKTATFAAIVAARVMDGSDANVVQGLALALLAGALVGLANGLGITFLRIPPFVMTLGMMGVVQGLILAYTQGVAGGRSAPLLTSLVGGRAFLGVPGVLWIWLAVTVLVVLLLRRTRFGWELYAVGANREAARLSGVPVRRRVIQAYVASGFFAALGGIMLVGYTESVFLNLADSYTLPAVAAVIIGGTLASGGVGGYAGSAVGAIVLTVLTSFLTTINVPEAWRTIINGAVLVILLAAYGRQRRLRQ</sequence>
<evidence type="ECO:0000256" key="1">
    <source>
        <dbReference type="ARBA" id="ARBA00004651"/>
    </source>
</evidence>
<dbReference type="CDD" id="cd06579">
    <property type="entry name" value="TM_PBP1_transp_AraH_like"/>
    <property type="match status" value="1"/>
</dbReference>
<dbReference type="PANTHER" id="PTHR32196">
    <property type="entry name" value="ABC TRANSPORTER PERMEASE PROTEIN YPHD-RELATED-RELATED"/>
    <property type="match status" value="1"/>
</dbReference>
<keyword evidence="2" id="KW-1003">Cell membrane</keyword>
<gene>
    <name evidence="8" type="ORF">ACFQWG_09420</name>
</gene>
<feature type="transmembrane region" description="Helical" evidence="7">
    <location>
        <begin position="275"/>
        <end position="294"/>
    </location>
</feature>
<dbReference type="RefSeq" id="WP_380974704.1">
    <property type="nucleotide sequence ID" value="NZ_JBHTEF010000001.1"/>
</dbReference>
<comment type="subcellular location">
    <subcellularLocation>
        <location evidence="1">Cell membrane</location>
        <topology evidence="1">Multi-pass membrane protein</topology>
    </subcellularLocation>
</comment>
<dbReference type="InterPro" id="IPR001851">
    <property type="entry name" value="ABC_transp_permease"/>
</dbReference>
<feature type="transmembrane region" description="Helical" evidence="7">
    <location>
        <begin position="301"/>
        <end position="317"/>
    </location>
</feature>
<organism evidence="8 9">
    <name type="scientific">Schaalia naturae</name>
    <dbReference type="NCBI Taxonomy" id="635203"/>
    <lineage>
        <taxon>Bacteria</taxon>
        <taxon>Bacillati</taxon>
        <taxon>Actinomycetota</taxon>
        <taxon>Actinomycetes</taxon>
        <taxon>Actinomycetales</taxon>
        <taxon>Actinomycetaceae</taxon>
        <taxon>Schaalia</taxon>
    </lineage>
</organism>
<evidence type="ECO:0000256" key="4">
    <source>
        <dbReference type="ARBA" id="ARBA00022989"/>
    </source>
</evidence>
<evidence type="ECO:0000256" key="3">
    <source>
        <dbReference type="ARBA" id="ARBA00022692"/>
    </source>
</evidence>
<feature type="transmembrane region" description="Helical" evidence="7">
    <location>
        <begin position="122"/>
        <end position="142"/>
    </location>
</feature>
<evidence type="ECO:0000313" key="9">
    <source>
        <dbReference type="Proteomes" id="UP001596527"/>
    </source>
</evidence>
<feature type="region of interest" description="Disordered" evidence="6">
    <location>
        <begin position="1"/>
        <end position="30"/>
    </location>
</feature>
<keyword evidence="4 7" id="KW-1133">Transmembrane helix</keyword>
<feature type="transmembrane region" description="Helical" evidence="7">
    <location>
        <begin position="74"/>
        <end position="93"/>
    </location>
</feature>